<feature type="region of interest" description="Disordered" evidence="1">
    <location>
        <begin position="63"/>
        <end position="85"/>
    </location>
</feature>
<accession>A0A5M6I3P9</accession>
<protein>
    <submittedName>
        <fullName evidence="2">Uncharacterized protein</fullName>
    </submittedName>
</protein>
<reference evidence="2 3" key="1">
    <citation type="submission" date="2019-09" db="EMBL/GenBank/DDBJ databases">
        <title>Draft Whole-Genome sequence of Blastochloris sulfoviridis DSM 729.</title>
        <authorList>
            <person name="Meyer T.E."/>
            <person name="Kyndt J.A."/>
        </authorList>
    </citation>
    <scope>NUCLEOTIDE SEQUENCE [LARGE SCALE GENOMIC DNA]</scope>
    <source>
        <strain evidence="2 3">DSM 729</strain>
    </source>
</reference>
<keyword evidence="3" id="KW-1185">Reference proteome</keyword>
<dbReference type="Proteomes" id="UP000323886">
    <property type="component" value="Unassembled WGS sequence"/>
</dbReference>
<evidence type="ECO:0000313" key="2">
    <source>
        <dbReference type="EMBL" id="KAA5602834.1"/>
    </source>
</evidence>
<proteinExistence type="predicted"/>
<dbReference type="OrthoDB" id="9989311at2"/>
<dbReference type="RefSeq" id="WP_150096205.1">
    <property type="nucleotide sequence ID" value="NZ_VWPL01000004.1"/>
</dbReference>
<gene>
    <name evidence="2" type="ORF">F1193_03035</name>
</gene>
<sequence length="85" mass="9117">MVSRIVSPPILQPGETLDGAPALLLTVGPDRWPVLIAPDDFDHVTTATGFKLWGVQGRNVVVGDDDPRAGRPRVVGEHQPTADVR</sequence>
<dbReference type="EMBL" id="VWPL01000004">
    <property type="protein sequence ID" value="KAA5602834.1"/>
    <property type="molecule type" value="Genomic_DNA"/>
</dbReference>
<evidence type="ECO:0000313" key="3">
    <source>
        <dbReference type="Proteomes" id="UP000323886"/>
    </source>
</evidence>
<dbReference type="AlphaFoldDB" id="A0A5M6I3P9"/>
<organism evidence="2 3">
    <name type="scientific">Blastochloris sulfoviridis</name>
    <dbReference type="NCBI Taxonomy" id="50712"/>
    <lineage>
        <taxon>Bacteria</taxon>
        <taxon>Pseudomonadati</taxon>
        <taxon>Pseudomonadota</taxon>
        <taxon>Alphaproteobacteria</taxon>
        <taxon>Hyphomicrobiales</taxon>
        <taxon>Blastochloridaceae</taxon>
        <taxon>Blastochloris</taxon>
    </lineage>
</organism>
<evidence type="ECO:0000256" key="1">
    <source>
        <dbReference type="SAM" id="MobiDB-lite"/>
    </source>
</evidence>
<comment type="caution">
    <text evidence="2">The sequence shown here is derived from an EMBL/GenBank/DDBJ whole genome shotgun (WGS) entry which is preliminary data.</text>
</comment>
<name>A0A5M6I3P9_9HYPH</name>